<dbReference type="InterPro" id="IPR036047">
    <property type="entry name" value="F-box-like_dom_sf"/>
</dbReference>
<dbReference type="GeneID" id="112277808"/>
<dbReference type="InterPro" id="IPR001810">
    <property type="entry name" value="F-box_dom"/>
</dbReference>
<dbReference type="KEGG" id="ppp:112277808"/>
<dbReference type="SUPFAM" id="SSF50965">
    <property type="entry name" value="Galactose oxidase, central domain"/>
    <property type="match status" value="1"/>
</dbReference>
<gene>
    <name evidence="4" type="primary">LOC112277808</name>
    <name evidence="3" type="ORF">PHYPA_030383</name>
</gene>
<dbReference type="FunCoup" id="A9TF16">
    <property type="interactions" value="144"/>
</dbReference>
<accession>A9TF16</accession>
<reference evidence="3 5" key="1">
    <citation type="journal article" date="2008" name="Science">
        <title>The Physcomitrella genome reveals evolutionary insights into the conquest of land by plants.</title>
        <authorList>
            <person name="Rensing S."/>
            <person name="Lang D."/>
            <person name="Zimmer A."/>
            <person name="Terry A."/>
            <person name="Salamov A."/>
            <person name="Shapiro H."/>
            <person name="Nishiyama T."/>
            <person name="Perroud P.-F."/>
            <person name="Lindquist E."/>
            <person name="Kamisugi Y."/>
            <person name="Tanahashi T."/>
            <person name="Sakakibara K."/>
            <person name="Fujita T."/>
            <person name="Oishi K."/>
            <person name="Shin-I T."/>
            <person name="Kuroki Y."/>
            <person name="Toyoda A."/>
            <person name="Suzuki Y."/>
            <person name="Hashimoto A."/>
            <person name="Yamaguchi K."/>
            <person name="Sugano A."/>
            <person name="Kohara Y."/>
            <person name="Fujiyama A."/>
            <person name="Anterola A."/>
            <person name="Aoki S."/>
            <person name="Ashton N."/>
            <person name="Barbazuk W.B."/>
            <person name="Barker E."/>
            <person name="Bennetzen J."/>
            <person name="Bezanilla M."/>
            <person name="Blankenship R."/>
            <person name="Cho S.H."/>
            <person name="Dutcher S."/>
            <person name="Estelle M."/>
            <person name="Fawcett J.A."/>
            <person name="Gundlach H."/>
            <person name="Hanada K."/>
            <person name="Heyl A."/>
            <person name="Hicks K.A."/>
            <person name="Hugh J."/>
            <person name="Lohr M."/>
            <person name="Mayer K."/>
            <person name="Melkozernov A."/>
            <person name="Murata T."/>
            <person name="Nelson D."/>
            <person name="Pils B."/>
            <person name="Prigge M."/>
            <person name="Reiss B."/>
            <person name="Renner T."/>
            <person name="Rombauts S."/>
            <person name="Rushton P."/>
            <person name="Sanderfoot A."/>
            <person name="Schween G."/>
            <person name="Shiu S.-H."/>
            <person name="Stueber K."/>
            <person name="Theodoulou F.L."/>
            <person name="Tu H."/>
            <person name="Van de Peer Y."/>
            <person name="Verrier P.J."/>
            <person name="Waters E."/>
            <person name="Wood A."/>
            <person name="Yang L."/>
            <person name="Cove D."/>
            <person name="Cuming A."/>
            <person name="Hasebe M."/>
            <person name="Lucas S."/>
            <person name="Mishler D.B."/>
            <person name="Reski R."/>
            <person name="Grigoriev I."/>
            <person name="Quatrano R.S."/>
            <person name="Boore J.L."/>
        </authorList>
    </citation>
    <scope>NUCLEOTIDE SEQUENCE [LARGE SCALE GENOMIC DNA]</scope>
    <source>
        <strain evidence="4 5">cv. Gransden 2004</strain>
    </source>
</reference>
<dbReference type="RefSeq" id="XP_024366317.1">
    <property type="nucleotide sequence ID" value="XM_024510549.2"/>
</dbReference>
<proteinExistence type="predicted"/>
<organism evidence="3">
    <name type="scientific">Physcomitrium patens</name>
    <name type="common">Spreading-leaved earth moss</name>
    <name type="synonym">Physcomitrella patens</name>
    <dbReference type="NCBI Taxonomy" id="3218"/>
    <lineage>
        <taxon>Eukaryota</taxon>
        <taxon>Viridiplantae</taxon>
        <taxon>Streptophyta</taxon>
        <taxon>Embryophyta</taxon>
        <taxon>Bryophyta</taxon>
        <taxon>Bryophytina</taxon>
        <taxon>Bryopsida</taxon>
        <taxon>Funariidae</taxon>
        <taxon>Funariales</taxon>
        <taxon>Funariaceae</taxon>
        <taxon>Physcomitrium</taxon>
    </lineage>
</organism>
<dbReference type="Pfam" id="PF00646">
    <property type="entry name" value="F-box"/>
    <property type="match status" value="1"/>
</dbReference>
<dbReference type="Gramene" id="Pp3c26_8170V3.2">
    <property type="protein sequence ID" value="PAC:32917964.CDS.1"/>
    <property type="gene ID" value="Pp3c26_8170"/>
</dbReference>
<evidence type="ECO:0000313" key="3">
    <source>
        <dbReference type="EMBL" id="PNR26902.1"/>
    </source>
</evidence>
<dbReference type="EnsemblPlants" id="Pp3c26_8170V3.4">
    <property type="protein sequence ID" value="PAC:32917966.CDS.1"/>
    <property type="gene ID" value="Pp3c26_8170"/>
</dbReference>
<dbReference type="SMART" id="SM00256">
    <property type="entry name" value="FBOX"/>
    <property type="match status" value="1"/>
</dbReference>
<dbReference type="OrthoDB" id="5314306at2759"/>
<dbReference type="FunFam" id="1.20.1280.50:FF:000008">
    <property type="entry name" value="F-box only protein 6"/>
    <property type="match status" value="1"/>
</dbReference>
<dbReference type="InterPro" id="IPR013187">
    <property type="entry name" value="F-box-assoc_dom_typ3"/>
</dbReference>
<dbReference type="NCBIfam" id="TIGR01640">
    <property type="entry name" value="F_box_assoc_1"/>
    <property type="match status" value="1"/>
</dbReference>
<evidence type="ECO:0000313" key="5">
    <source>
        <dbReference type="Proteomes" id="UP000006727"/>
    </source>
</evidence>
<name>A9TF16_PHYPA</name>
<dbReference type="HOGENOM" id="CLU_038778_2_1_1"/>
<dbReference type="InterPro" id="IPR017451">
    <property type="entry name" value="F-box-assoc_interact_dom"/>
</dbReference>
<dbReference type="Proteomes" id="UP000006727">
    <property type="component" value="Chromosome 26"/>
</dbReference>
<dbReference type="Gene3D" id="2.120.10.80">
    <property type="entry name" value="Kelch-type beta propeller"/>
    <property type="match status" value="1"/>
</dbReference>
<dbReference type="PANTHER" id="PTHR31672">
    <property type="entry name" value="BNACNNG10540D PROTEIN"/>
    <property type="match status" value="1"/>
</dbReference>
<dbReference type="AlphaFoldDB" id="A9TF16"/>
<reference evidence="3 5" key="2">
    <citation type="journal article" date="2018" name="Plant J.">
        <title>The Physcomitrella patens chromosome-scale assembly reveals moss genome structure and evolution.</title>
        <authorList>
            <person name="Lang D."/>
            <person name="Ullrich K.K."/>
            <person name="Murat F."/>
            <person name="Fuchs J."/>
            <person name="Jenkins J."/>
            <person name="Haas F.B."/>
            <person name="Piednoel M."/>
            <person name="Gundlach H."/>
            <person name="Van Bel M."/>
            <person name="Meyberg R."/>
            <person name="Vives C."/>
            <person name="Morata J."/>
            <person name="Symeonidi A."/>
            <person name="Hiss M."/>
            <person name="Muchero W."/>
            <person name="Kamisugi Y."/>
            <person name="Saleh O."/>
            <person name="Blanc G."/>
            <person name="Decker E.L."/>
            <person name="van Gessel N."/>
            <person name="Grimwood J."/>
            <person name="Hayes R.D."/>
            <person name="Graham S.W."/>
            <person name="Gunter L.E."/>
            <person name="McDaniel S.F."/>
            <person name="Hoernstein S.N.W."/>
            <person name="Larsson A."/>
            <person name="Li F.W."/>
            <person name="Perroud P.F."/>
            <person name="Phillips J."/>
            <person name="Ranjan P."/>
            <person name="Rokshar D.S."/>
            <person name="Rothfels C.J."/>
            <person name="Schneider L."/>
            <person name="Shu S."/>
            <person name="Stevenson D.W."/>
            <person name="Thummler F."/>
            <person name="Tillich M."/>
            <person name="Villarreal Aguilar J.C."/>
            <person name="Widiez T."/>
            <person name="Wong G.K."/>
            <person name="Wymore A."/>
            <person name="Zhang Y."/>
            <person name="Zimmer A.D."/>
            <person name="Quatrano R.S."/>
            <person name="Mayer K.F.X."/>
            <person name="Goodstein D."/>
            <person name="Casacuberta J.M."/>
            <person name="Vandepoele K."/>
            <person name="Reski R."/>
            <person name="Cuming A.C."/>
            <person name="Tuskan G.A."/>
            <person name="Maumus F."/>
            <person name="Salse J."/>
            <person name="Schmutz J."/>
            <person name="Rensing S.A."/>
        </authorList>
    </citation>
    <scope>NUCLEOTIDE SEQUENCE [LARGE SCALE GENOMIC DNA]</scope>
    <source>
        <strain evidence="4 5">cv. Gransden 2004</strain>
    </source>
</reference>
<sequence>MEEDITDTQIGNLEEENDTVNNDDAAAEVGAGSTFLSANLWVQLTPDELTLTKSGDSIMNDIMWPEIPDDIMMRVLSFLPLRRLFQMRVVCKRWSNLTQCPDFNKICLEVKAPVLAPHPAVCYVYNRLGFRWAVFDTAEGKWQVMPNFHARFEDERMKNREIYVASRGLLCLLEVGTIDVMKSLTIWNPLTNHEQQLPKFLSLWSFPLVRIMVHYDNTNSYKLILSGNQNYPPQDERYSATEIFDSAKGVWVQGGKLLPNLMFPFSNGAVCNGAVYYFASRPMTMYDILLKYDVDEDKWSEIDHIIPQNTYCTPYLFDYNGNLLTLMHLLSGPPARNASCAIFHLDFNTREWTILTHLPELVYMDFAYIGGCLASGKQLCVTGNASNRNLIVAVYDDGEHNWNWLPTCPLVPSADLIERHTTFTFHPTFHNPRFVLEQISG</sequence>
<dbReference type="EMBL" id="ABEU02000026">
    <property type="protein sequence ID" value="PNR26902.1"/>
    <property type="molecule type" value="Genomic_DNA"/>
</dbReference>
<feature type="domain" description="F-box" evidence="2">
    <location>
        <begin position="61"/>
        <end position="106"/>
    </location>
</feature>
<dbReference type="CDD" id="cd22157">
    <property type="entry name" value="F-box_AtFBW1-like"/>
    <property type="match status" value="1"/>
</dbReference>
<dbReference type="Gene3D" id="1.20.1280.50">
    <property type="match status" value="1"/>
</dbReference>
<dbReference type="PROSITE" id="PS50181">
    <property type="entry name" value="FBOX"/>
    <property type="match status" value="1"/>
</dbReference>
<dbReference type="SUPFAM" id="SSF81383">
    <property type="entry name" value="F-box domain"/>
    <property type="match status" value="1"/>
</dbReference>
<dbReference type="RefSeq" id="XP_024366315.1">
    <property type="nucleotide sequence ID" value="XM_024510547.2"/>
</dbReference>
<dbReference type="EnsemblPlants" id="Pp3c26_8170V3.3">
    <property type="protein sequence ID" value="PAC:32917965.CDS.1"/>
    <property type="gene ID" value="Pp3c26_8170"/>
</dbReference>
<dbReference type="EnsemblPlants" id="Pp3c26_8170V3.5">
    <property type="protein sequence ID" value="PAC:32917967.CDS.1"/>
    <property type="gene ID" value="Pp3c26_8170"/>
</dbReference>
<dbReference type="PANTHER" id="PTHR31672:SF2">
    <property type="entry name" value="F-BOX DOMAIN-CONTAINING PROTEIN"/>
    <property type="match status" value="1"/>
</dbReference>
<dbReference type="PaxDb" id="3218-PP1S217_46V6.1"/>
<dbReference type="Pfam" id="PF08268">
    <property type="entry name" value="FBA_3"/>
    <property type="match status" value="1"/>
</dbReference>
<dbReference type="RefSeq" id="XP_024366313.1">
    <property type="nucleotide sequence ID" value="XM_024510545.2"/>
</dbReference>
<evidence type="ECO:0000256" key="1">
    <source>
        <dbReference type="ARBA" id="ARBA00022737"/>
    </source>
</evidence>
<protein>
    <recommendedName>
        <fullName evidence="2">F-box domain-containing protein</fullName>
    </recommendedName>
</protein>
<keyword evidence="1" id="KW-0677">Repeat</keyword>
<dbReference type="InterPro" id="IPR050796">
    <property type="entry name" value="SCF_F-box_component"/>
</dbReference>
<evidence type="ECO:0000259" key="2">
    <source>
        <dbReference type="PROSITE" id="PS50181"/>
    </source>
</evidence>
<dbReference type="Gramene" id="Pp3c26_8170V3.5">
    <property type="protein sequence ID" value="PAC:32917967.CDS.1"/>
    <property type="gene ID" value="Pp3c26_8170"/>
</dbReference>
<dbReference type="Gramene" id="Pp3c26_8170V3.3">
    <property type="protein sequence ID" value="PAC:32917965.CDS.1"/>
    <property type="gene ID" value="Pp3c26_8170"/>
</dbReference>
<dbReference type="RefSeq" id="XP_024366312.1">
    <property type="nucleotide sequence ID" value="XM_024510544.2"/>
</dbReference>
<dbReference type="EnsemblPlants" id="Pp3c26_8170V3.2">
    <property type="protein sequence ID" value="PAC:32917964.CDS.1"/>
    <property type="gene ID" value="Pp3c26_8170"/>
</dbReference>
<dbReference type="EnsemblPlants" id="Pp3c26_8170V3.1">
    <property type="protein sequence ID" value="PAC:32917963.CDS.1"/>
    <property type="gene ID" value="Pp3c26_8170"/>
</dbReference>
<dbReference type="Gramene" id="Pp3c26_8170V3.1">
    <property type="protein sequence ID" value="PAC:32917963.CDS.1"/>
    <property type="gene ID" value="Pp3c26_8170"/>
</dbReference>
<evidence type="ECO:0000313" key="4">
    <source>
        <dbReference type="EnsemblPlants" id="PAC:32917963.CDS.1"/>
    </source>
</evidence>
<reference evidence="4" key="3">
    <citation type="submission" date="2020-12" db="UniProtKB">
        <authorList>
            <consortium name="EnsemblPlants"/>
        </authorList>
    </citation>
    <scope>IDENTIFICATION</scope>
</reference>
<dbReference type="RefSeq" id="XP_024366316.1">
    <property type="nucleotide sequence ID" value="XM_024510548.2"/>
</dbReference>
<dbReference type="InterPro" id="IPR015915">
    <property type="entry name" value="Kelch-typ_b-propeller"/>
</dbReference>
<dbReference type="EnsemblPlants" id="Pp3c26_8170V3.6">
    <property type="protein sequence ID" value="PAC:32917968.CDS.1"/>
    <property type="gene ID" value="Pp3c26_8170"/>
</dbReference>
<dbReference type="Gramene" id="Pp3c26_8170V3.6">
    <property type="protein sequence ID" value="PAC:32917968.CDS.1"/>
    <property type="gene ID" value="Pp3c26_8170"/>
</dbReference>
<dbReference type="Gramene" id="Pp3c26_8170V3.4">
    <property type="protein sequence ID" value="PAC:32917966.CDS.1"/>
    <property type="gene ID" value="Pp3c26_8170"/>
</dbReference>
<keyword evidence="5" id="KW-1185">Reference proteome</keyword>
<dbReference type="InterPro" id="IPR011043">
    <property type="entry name" value="Gal_Oxase/kelch_b-propeller"/>
</dbReference>